<accession>A0A6J4HBH4</accession>
<feature type="region of interest" description="Disordered" evidence="1">
    <location>
        <begin position="1"/>
        <end position="41"/>
    </location>
</feature>
<gene>
    <name evidence="2" type="ORF">AVDCRST_MAG26-387</name>
</gene>
<name>A0A6J4HBH4_9CHLR</name>
<organism evidence="2">
    <name type="scientific">uncultured Chloroflexia bacterium</name>
    <dbReference type="NCBI Taxonomy" id="1672391"/>
    <lineage>
        <taxon>Bacteria</taxon>
        <taxon>Bacillati</taxon>
        <taxon>Chloroflexota</taxon>
        <taxon>Chloroflexia</taxon>
        <taxon>environmental samples</taxon>
    </lineage>
</organism>
<sequence length="41" mass="4921">MERGESRLWTRSHKQTNAQYKSRARAGAQPCTSWQQDRREE</sequence>
<proteinExistence type="predicted"/>
<dbReference type="EMBL" id="CADCTK010000093">
    <property type="protein sequence ID" value="CAA9217625.1"/>
    <property type="molecule type" value="Genomic_DNA"/>
</dbReference>
<evidence type="ECO:0000313" key="2">
    <source>
        <dbReference type="EMBL" id="CAA9217625.1"/>
    </source>
</evidence>
<protein>
    <submittedName>
        <fullName evidence="2">Uncharacterized protein</fullName>
    </submittedName>
</protein>
<dbReference type="AlphaFoldDB" id="A0A6J4HBH4"/>
<reference evidence="2" key="1">
    <citation type="submission" date="2020-02" db="EMBL/GenBank/DDBJ databases">
        <authorList>
            <person name="Meier V. D."/>
        </authorList>
    </citation>
    <scope>NUCLEOTIDE SEQUENCE</scope>
    <source>
        <strain evidence="2">AVDCRST_MAG26</strain>
    </source>
</reference>
<evidence type="ECO:0000256" key="1">
    <source>
        <dbReference type="SAM" id="MobiDB-lite"/>
    </source>
</evidence>